<evidence type="ECO:0000256" key="3">
    <source>
        <dbReference type="ARBA" id="ARBA00023163"/>
    </source>
</evidence>
<sequence length="100" mass="10603">MRGPLDADAARLLATILRGLGNPGRLRILAMLHMAPATAAQLQLALRLEPGTIGNHLRALRGLGLITRASDGTFAVCEEQLDHVGWLVACRPSSSVSSRP</sequence>
<keyword evidence="3" id="KW-0804">Transcription</keyword>
<dbReference type="InterPro" id="IPR001845">
    <property type="entry name" value="HTH_ArsR_DNA-bd_dom"/>
</dbReference>
<dbReference type="SMART" id="SM00418">
    <property type="entry name" value="HTH_ARSR"/>
    <property type="match status" value="1"/>
</dbReference>
<keyword evidence="6" id="KW-1185">Reference proteome</keyword>
<dbReference type="Pfam" id="PF01022">
    <property type="entry name" value="HTH_5"/>
    <property type="match status" value="1"/>
</dbReference>
<dbReference type="PANTHER" id="PTHR43132:SF6">
    <property type="entry name" value="HTH-TYPE TRANSCRIPTIONAL REPRESSOR CZRA"/>
    <property type="match status" value="1"/>
</dbReference>
<dbReference type="Proteomes" id="UP000037397">
    <property type="component" value="Unassembled WGS sequence"/>
</dbReference>
<dbReference type="SUPFAM" id="SSF46785">
    <property type="entry name" value="Winged helix' DNA-binding domain"/>
    <property type="match status" value="1"/>
</dbReference>
<reference evidence="6" key="1">
    <citation type="submission" date="2015-03" db="EMBL/GenBank/DDBJ databases">
        <title>Luteipulveratus halotolerans sp. nov., a novel actinobacterium (Dermacoccaceae) from Sarawak, Malaysia.</title>
        <authorList>
            <person name="Juboi H."/>
            <person name="Basik A."/>
            <person name="Shamsul S.S."/>
            <person name="Arnold P."/>
            <person name="Schmitt E.K."/>
            <person name="Sanglier J.-J."/>
            <person name="Yeo T."/>
        </authorList>
    </citation>
    <scope>NUCLEOTIDE SEQUENCE [LARGE SCALE GENOMIC DNA]</scope>
    <source>
        <strain evidence="6">C296001</strain>
    </source>
</reference>
<evidence type="ECO:0000256" key="1">
    <source>
        <dbReference type="ARBA" id="ARBA00023015"/>
    </source>
</evidence>
<dbReference type="InterPro" id="IPR036388">
    <property type="entry name" value="WH-like_DNA-bd_sf"/>
</dbReference>
<dbReference type="AlphaFoldDB" id="A0A0L6CEP0"/>
<dbReference type="PANTHER" id="PTHR43132">
    <property type="entry name" value="ARSENICAL RESISTANCE OPERON REPRESSOR ARSR-RELATED"/>
    <property type="match status" value="1"/>
</dbReference>
<protein>
    <recommendedName>
        <fullName evidence="4">HTH arsR-type domain-containing protein</fullName>
    </recommendedName>
</protein>
<evidence type="ECO:0000313" key="6">
    <source>
        <dbReference type="Proteomes" id="UP000037397"/>
    </source>
</evidence>
<dbReference type="GO" id="GO:0003700">
    <property type="term" value="F:DNA-binding transcription factor activity"/>
    <property type="evidence" value="ECO:0007669"/>
    <property type="project" value="InterPro"/>
</dbReference>
<comment type="caution">
    <text evidence="5">The sequence shown here is derived from an EMBL/GenBank/DDBJ whole genome shotgun (WGS) entry which is preliminary data.</text>
</comment>
<evidence type="ECO:0000259" key="4">
    <source>
        <dbReference type="PROSITE" id="PS50987"/>
    </source>
</evidence>
<proteinExistence type="predicted"/>
<dbReference type="InterPro" id="IPR036390">
    <property type="entry name" value="WH_DNA-bd_sf"/>
</dbReference>
<dbReference type="Gene3D" id="1.10.10.10">
    <property type="entry name" value="Winged helix-like DNA-binding domain superfamily/Winged helix DNA-binding domain"/>
    <property type="match status" value="1"/>
</dbReference>
<accession>A0A0L6CEP0</accession>
<feature type="domain" description="HTH arsR-type" evidence="4">
    <location>
        <begin position="5"/>
        <end position="99"/>
    </location>
</feature>
<organism evidence="5 6">
    <name type="scientific">Luteipulveratus halotolerans</name>
    <dbReference type="NCBI Taxonomy" id="1631356"/>
    <lineage>
        <taxon>Bacteria</taxon>
        <taxon>Bacillati</taxon>
        <taxon>Actinomycetota</taxon>
        <taxon>Actinomycetes</taxon>
        <taxon>Micrococcales</taxon>
        <taxon>Dermacoccaceae</taxon>
        <taxon>Luteipulveratus</taxon>
    </lineage>
</organism>
<keyword evidence="2" id="KW-0238">DNA-binding</keyword>
<evidence type="ECO:0000256" key="2">
    <source>
        <dbReference type="ARBA" id="ARBA00023125"/>
    </source>
</evidence>
<dbReference type="InterPro" id="IPR051011">
    <property type="entry name" value="Metal_resp_trans_reg"/>
</dbReference>
<gene>
    <name evidence="5" type="ORF">VV01_21510</name>
</gene>
<dbReference type="CDD" id="cd00090">
    <property type="entry name" value="HTH_ARSR"/>
    <property type="match status" value="1"/>
</dbReference>
<dbReference type="EMBL" id="LAIR01000003">
    <property type="protein sequence ID" value="KNX35953.1"/>
    <property type="molecule type" value="Genomic_DNA"/>
</dbReference>
<name>A0A0L6CEP0_9MICO</name>
<dbReference type="InterPro" id="IPR011991">
    <property type="entry name" value="ArsR-like_HTH"/>
</dbReference>
<evidence type="ECO:0000313" key="5">
    <source>
        <dbReference type="EMBL" id="KNX35953.1"/>
    </source>
</evidence>
<dbReference type="PROSITE" id="PS50987">
    <property type="entry name" value="HTH_ARSR_2"/>
    <property type="match status" value="1"/>
</dbReference>
<keyword evidence="1" id="KW-0805">Transcription regulation</keyword>
<dbReference type="GO" id="GO:0003677">
    <property type="term" value="F:DNA binding"/>
    <property type="evidence" value="ECO:0007669"/>
    <property type="project" value="UniProtKB-KW"/>
</dbReference>